<dbReference type="Proteomes" id="UP000769157">
    <property type="component" value="Unassembled WGS sequence"/>
</dbReference>
<protein>
    <submittedName>
        <fullName evidence="1">Uncharacterized protein</fullName>
    </submittedName>
</protein>
<evidence type="ECO:0000313" key="1">
    <source>
        <dbReference type="EMBL" id="KAH3665913.1"/>
    </source>
</evidence>
<accession>A0A9P8T4G2</accession>
<dbReference type="EMBL" id="JAEUBE010000295">
    <property type="protein sequence ID" value="KAH3665913.1"/>
    <property type="molecule type" value="Genomic_DNA"/>
</dbReference>
<comment type="caution">
    <text evidence="1">The sequence shown here is derived from an EMBL/GenBank/DDBJ whole genome shotgun (WGS) entry which is preliminary data.</text>
</comment>
<keyword evidence="2" id="KW-1185">Reference proteome</keyword>
<sequence length="121" mass="13371">MSGYSAMSFFAIEIAGSSWSCTQKIISSIDLGYFCKKDDLRHVSNSGSMPFNGLKMVTPSHAEDSDSDNDLDLDFLVNLNRMVKKPLYATAMTIKYQTKNKSANRNTVQDGSVEVVVSMKV</sequence>
<name>A0A9P8T4G2_9ASCO</name>
<reference evidence="1" key="1">
    <citation type="journal article" date="2021" name="Open Biol.">
        <title>Shared evolutionary footprints suggest mitochondrial oxidative damage underlies multiple complex I losses in fungi.</title>
        <authorList>
            <person name="Schikora-Tamarit M.A."/>
            <person name="Marcet-Houben M."/>
            <person name="Nosek J."/>
            <person name="Gabaldon T."/>
        </authorList>
    </citation>
    <scope>NUCLEOTIDE SEQUENCE</scope>
    <source>
        <strain evidence="1">CBS6075</strain>
    </source>
</reference>
<reference evidence="1" key="2">
    <citation type="submission" date="2021-01" db="EMBL/GenBank/DDBJ databases">
        <authorList>
            <person name="Schikora-Tamarit M.A."/>
        </authorList>
    </citation>
    <scope>NUCLEOTIDE SEQUENCE</scope>
    <source>
        <strain evidence="1">CBS6075</strain>
    </source>
</reference>
<organism evidence="1 2">
    <name type="scientific">Ogataea philodendri</name>
    <dbReference type="NCBI Taxonomy" id="1378263"/>
    <lineage>
        <taxon>Eukaryota</taxon>
        <taxon>Fungi</taxon>
        <taxon>Dikarya</taxon>
        <taxon>Ascomycota</taxon>
        <taxon>Saccharomycotina</taxon>
        <taxon>Pichiomycetes</taxon>
        <taxon>Pichiales</taxon>
        <taxon>Pichiaceae</taxon>
        <taxon>Ogataea</taxon>
    </lineage>
</organism>
<gene>
    <name evidence="1" type="ORF">OGAPHI_004102</name>
</gene>
<dbReference type="GeneID" id="70236067"/>
<proteinExistence type="predicted"/>
<dbReference type="RefSeq" id="XP_046061117.1">
    <property type="nucleotide sequence ID" value="XM_046205144.1"/>
</dbReference>
<evidence type="ECO:0000313" key="2">
    <source>
        <dbReference type="Proteomes" id="UP000769157"/>
    </source>
</evidence>
<dbReference type="AlphaFoldDB" id="A0A9P8T4G2"/>